<dbReference type="Pfam" id="PF01755">
    <property type="entry name" value="Glyco_transf_25"/>
    <property type="match status" value="1"/>
</dbReference>
<evidence type="ECO:0000259" key="1">
    <source>
        <dbReference type="Pfam" id="PF01755"/>
    </source>
</evidence>
<organism evidence="2 3">
    <name type="scientific">Penicillium malachiteum</name>
    <dbReference type="NCBI Taxonomy" id="1324776"/>
    <lineage>
        <taxon>Eukaryota</taxon>
        <taxon>Fungi</taxon>
        <taxon>Dikarya</taxon>
        <taxon>Ascomycota</taxon>
        <taxon>Pezizomycotina</taxon>
        <taxon>Eurotiomycetes</taxon>
        <taxon>Eurotiomycetidae</taxon>
        <taxon>Eurotiales</taxon>
        <taxon>Aspergillaceae</taxon>
        <taxon>Penicillium</taxon>
    </lineage>
</organism>
<evidence type="ECO:0000313" key="3">
    <source>
        <dbReference type="Proteomes" id="UP001215712"/>
    </source>
</evidence>
<reference evidence="2" key="1">
    <citation type="journal article" date="2023" name="IMA Fungus">
        <title>Comparative genomic study of the Penicillium genus elucidates a diverse pangenome and 15 lateral gene transfer events.</title>
        <authorList>
            <person name="Petersen C."/>
            <person name="Sorensen T."/>
            <person name="Nielsen M.R."/>
            <person name="Sondergaard T.E."/>
            <person name="Sorensen J.L."/>
            <person name="Fitzpatrick D.A."/>
            <person name="Frisvad J.C."/>
            <person name="Nielsen K.L."/>
        </authorList>
    </citation>
    <scope>NUCLEOTIDE SEQUENCE</scope>
    <source>
        <strain evidence="2">IBT 17514</strain>
    </source>
</reference>
<protein>
    <recommendedName>
        <fullName evidence="1">Glycosyl transferase family 25 domain-containing protein</fullName>
    </recommendedName>
</protein>
<sequence length="338" mass="38147">MNSTLGFEKIFYISLPQCVHTGKSSNFCSIASRIWIFQVAFADQITLIHSHISRTDRQDAMALIAAASGLSLTREHGVYGSLIHEKARPYGSHYLRNEQLGCWRAHANIWRKIISENIETALILEDDVDWDINIRSVFAELSRQMSLQTDFKHLTPKWDRGQVHMNTFQRKGSGWDILYVGSSSNIPNLNNLPPRYIYQDPEAPEYDKVGRQYRLELEIWGVNTSEQTNSRVVAPSWYPVGALGYAVTRSGAQTLLYNLGGYNGLQSPVDLAMISLIQNGILDAYTVIPPLITPFWVGGARDSDINEEKYMEEGTERALGSENLRNSARLALAELIKH</sequence>
<comment type="caution">
    <text evidence="2">The sequence shown here is derived from an EMBL/GenBank/DDBJ whole genome shotgun (WGS) entry which is preliminary data.</text>
</comment>
<evidence type="ECO:0000313" key="2">
    <source>
        <dbReference type="EMBL" id="KAJ5704115.1"/>
    </source>
</evidence>
<feature type="domain" description="Glycosyl transferase family 25" evidence="1">
    <location>
        <begin position="86"/>
        <end position="271"/>
    </location>
</feature>
<reference evidence="2" key="2">
    <citation type="submission" date="2023-01" db="EMBL/GenBank/DDBJ databases">
        <authorList>
            <person name="Petersen C."/>
        </authorList>
    </citation>
    <scope>NUCLEOTIDE SEQUENCE</scope>
    <source>
        <strain evidence="2">IBT 17514</strain>
    </source>
</reference>
<dbReference type="InterPro" id="IPR002654">
    <property type="entry name" value="Glyco_trans_25"/>
</dbReference>
<dbReference type="Proteomes" id="UP001215712">
    <property type="component" value="Unassembled WGS sequence"/>
</dbReference>
<keyword evidence="3" id="KW-1185">Reference proteome</keyword>
<accession>A0AAD6HBT2</accession>
<dbReference type="CDD" id="cd06532">
    <property type="entry name" value="Glyco_transf_25"/>
    <property type="match status" value="1"/>
</dbReference>
<proteinExistence type="predicted"/>
<gene>
    <name evidence="2" type="ORF">N7493_011253</name>
</gene>
<dbReference type="AlphaFoldDB" id="A0AAD6HBT2"/>
<name>A0AAD6HBT2_9EURO</name>
<dbReference type="EMBL" id="JAQJAN010000020">
    <property type="protein sequence ID" value="KAJ5704115.1"/>
    <property type="molecule type" value="Genomic_DNA"/>
</dbReference>